<gene>
    <name evidence="1" type="ORF">HPB50_014365</name>
</gene>
<dbReference type="EMBL" id="CM023484">
    <property type="protein sequence ID" value="KAH6933345.1"/>
    <property type="molecule type" value="Genomic_DNA"/>
</dbReference>
<proteinExistence type="predicted"/>
<accession>A0ACB7SFF0</accession>
<organism evidence="1 2">
    <name type="scientific">Hyalomma asiaticum</name>
    <name type="common">Tick</name>
    <dbReference type="NCBI Taxonomy" id="266040"/>
    <lineage>
        <taxon>Eukaryota</taxon>
        <taxon>Metazoa</taxon>
        <taxon>Ecdysozoa</taxon>
        <taxon>Arthropoda</taxon>
        <taxon>Chelicerata</taxon>
        <taxon>Arachnida</taxon>
        <taxon>Acari</taxon>
        <taxon>Parasitiformes</taxon>
        <taxon>Ixodida</taxon>
        <taxon>Ixodoidea</taxon>
        <taxon>Ixodidae</taxon>
        <taxon>Hyalomminae</taxon>
        <taxon>Hyalomma</taxon>
    </lineage>
</organism>
<dbReference type="Proteomes" id="UP000821845">
    <property type="component" value="Chromosome 4"/>
</dbReference>
<protein>
    <submittedName>
        <fullName evidence="1">Uncharacterized protein</fullName>
    </submittedName>
</protein>
<keyword evidence="2" id="KW-1185">Reference proteome</keyword>
<comment type="caution">
    <text evidence="1">The sequence shown here is derived from an EMBL/GenBank/DDBJ whole genome shotgun (WGS) entry which is preliminary data.</text>
</comment>
<evidence type="ECO:0000313" key="1">
    <source>
        <dbReference type="EMBL" id="KAH6933345.1"/>
    </source>
</evidence>
<evidence type="ECO:0000313" key="2">
    <source>
        <dbReference type="Proteomes" id="UP000821845"/>
    </source>
</evidence>
<reference evidence="1" key="1">
    <citation type="submission" date="2020-05" db="EMBL/GenBank/DDBJ databases">
        <title>Large-scale comparative analyses of tick genomes elucidate their genetic diversity and vector capacities.</title>
        <authorList>
            <person name="Jia N."/>
            <person name="Wang J."/>
            <person name="Shi W."/>
            <person name="Du L."/>
            <person name="Sun Y."/>
            <person name="Zhan W."/>
            <person name="Jiang J."/>
            <person name="Wang Q."/>
            <person name="Zhang B."/>
            <person name="Ji P."/>
            <person name="Sakyi L.B."/>
            <person name="Cui X."/>
            <person name="Yuan T."/>
            <person name="Jiang B."/>
            <person name="Yang W."/>
            <person name="Lam T.T.-Y."/>
            <person name="Chang Q."/>
            <person name="Ding S."/>
            <person name="Wang X."/>
            <person name="Zhu J."/>
            <person name="Ruan X."/>
            <person name="Zhao L."/>
            <person name="Wei J."/>
            <person name="Que T."/>
            <person name="Du C."/>
            <person name="Cheng J."/>
            <person name="Dai P."/>
            <person name="Han X."/>
            <person name="Huang E."/>
            <person name="Gao Y."/>
            <person name="Liu J."/>
            <person name="Shao H."/>
            <person name="Ye R."/>
            <person name="Li L."/>
            <person name="Wei W."/>
            <person name="Wang X."/>
            <person name="Wang C."/>
            <person name="Yang T."/>
            <person name="Huo Q."/>
            <person name="Li W."/>
            <person name="Guo W."/>
            <person name="Chen H."/>
            <person name="Zhou L."/>
            <person name="Ni X."/>
            <person name="Tian J."/>
            <person name="Zhou Y."/>
            <person name="Sheng Y."/>
            <person name="Liu T."/>
            <person name="Pan Y."/>
            <person name="Xia L."/>
            <person name="Li J."/>
            <person name="Zhao F."/>
            <person name="Cao W."/>
        </authorList>
    </citation>
    <scope>NUCLEOTIDE SEQUENCE</scope>
    <source>
        <strain evidence="1">Hyas-2018</strain>
    </source>
</reference>
<name>A0ACB7SFF0_HYAAI</name>
<sequence>MNFLWRSLVLGRETWRRGPARGLRIREWRCYRQHRLCIGERGSDRLHCLWIGKIRGCLRLVVRRGYNLSDLFGKEIAKRVWETGRELPAEAPTPARSAKKRALTAPAEGEGDFEEFRSEIRNSMKEVRESVQSLQGAVMTLVEAVAALTGRVNTIETREQSSRVNLNNALSSTTKLFYLRRYLAGDAAAPIAGLPTSDLVDAINILKESFGDRSSIEQYHLVVLRNIAMLSEALTSEV</sequence>